<evidence type="ECO:0000256" key="6">
    <source>
        <dbReference type="RuleBase" id="RU365089"/>
    </source>
</evidence>
<evidence type="ECO:0000256" key="5">
    <source>
        <dbReference type="ARBA" id="ARBA00023172"/>
    </source>
</evidence>
<keyword evidence="4 6" id="KW-0238">DNA-binding</keyword>
<dbReference type="GO" id="GO:0006313">
    <property type="term" value="P:DNA transposition"/>
    <property type="evidence" value="ECO:0007669"/>
    <property type="project" value="UniProtKB-UniRule"/>
</dbReference>
<evidence type="ECO:0000313" key="8">
    <source>
        <dbReference type="Proteomes" id="UP000295188"/>
    </source>
</evidence>
<dbReference type="GO" id="GO:0004803">
    <property type="term" value="F:transposase activity"/>
    <property type="evidence" value="ECO:0007669"/>
    <property type="project" value="UniProtKB-UniRule"/>
</dbReference>
<keyword evidence="3 6" id="KW-0815">Transposition</keyword>
<keyword evidence="5 6" id="KW-0233">DNA recombination</keyword>
<dbReference type="GO" id="GO:0003677">
    <property type="term" value="F:DNA binding"/>
    <property type="evidence" value="ECO:0007669"/>
    <property type="project" value="UniProtKB-UniRule"/>
</dbReference>
<comment type="function">
    <text evidence="1 6">Required for the transposition of the insertion element.</text>
</comment>
<proteinExistence type="inferred from homology"/>
<dbReference type="InterPro" id="IPR001207">
    <property type="entry name" value="Transposase_mutator"/>
</dbReference>
<sequence length="124" mass="14585">MKQIWSQPDYNSAKTYAHSFIESIEKSYPEATEVLEDGLEDSLQCYSFTPIDFRKIASNNMLEQLNREICRRTTVVGIFPSMDSYIRLVVRYLIEYSEDWSMSYCYINPNTLQQVKGKRQKSVD</sequence>
<comment type="similarity">
    <text evidence="2 6">Belongs to the transposase mutator family.</text>
</comment>
<dbReference type="EMBL" id="SMAA01000016">
    <property type="protein sequence ID" value="TCS77355.1"/>
    <property type="molecule type" value="Genomic_DNA"/>
</dbReference>
<keyword evidence="6" id="KW-0814">Transposable element</keyword>
<dbReference type="Pfam" id="PF00872">
    <property type="entry name" value="Transposase_mut"/>
    <property type="match status" value="1"/>
</dbReference>
<evidence type="ECO:0000256" key="4">
    <source>
        <dbReference type="ARBA" id="ARBA00023125"/>
    </source>
</evidence>
<name>A0A4R3K3W2_9FIRM</name>
<dbReference type="AlphaFoldDB" id="A0A4R3K3W2"/>
<dbReference type="OrthoDB" id="9779930at2"/>
<gene>
    <name evidence="7" type="ORF">EDC37_11619</name>
</gene>
<reference evidence="7 8" key="1">
    <citation type="submission" date="2019-03" db="EMBL/GenBank/DDBJ databases">
        <title>Genomic Encyclopedia of Type Strains, Phase IV (KMG-IV): sequencing the most valuable type-strain genomes for metagenomic binning, comparative biology and taxonomic classification.</title>
        <authorList>
            <person name="Goeker M."/>
        </authorList>
    </citation>
    <scope>NUCLEOTIDE SEQUENCE [LARGE SCALE GENOMIC DNA]</scope>
    <source>
        <strain evidence="7 8">DSM 20467</strain>
    </source>
</reference>
<dbReference type="PANTHER" id="PTHR33217:SF7">
    <property type="entry name" value="TRANSPOSASE FOR INSERTION SEQUENCE ELEMENT IS1081"/>
    <property type="match status" value="1"/>
</dbReference>
<accession>A0A4R3K3W2</accession>
<evidence type="ECO:0000256" key="1">
    <source>
        <dbReference type="ARBA" id="ARBA00002190"/>
    </source>
</evidence>
<protein>
    <recommendedName>
        <fullName evidence="6">Mutator family transposase</fullName>
    </recommendedName>
</protein>
<comment type="caution">
    <text evidence="7">The sequence shown here is derived from an EMBL/GenBank/DDBJ whole genome shotgun (WGS) entry which is preliminary data.</text>
</comment>
<organism evidence="7 8">
    <name type="scientific">Pectinatus cerevisiiphilus</name>
    <dbReference type="NCBI Taxonomy" id="86956"/>
    <lineage>
        <taxon>Bacteria</taxon>
        <taxon>Bacillati</taxon>
        <taxon>Bacillota</taxon>
        <taxon>Negativicutes</taxon>
        <taxon>Selenomonadales</taxon>
        <taxon>Selenomonadaceae</taxon>
        <taxon>Pectinatus</taxon>
    </lineage>
</organism>
<dbReference type="PANTHER" id="PTHR33217">
    <property type="entry name" value="TRANSPOSASE FOR INSERTION SEQUENCE ELEMENT IS1081"/>
    <property type="match status" value="1"/>
</dbReference>
<dbReference type="Proteomes" id="UP000295188">
    <property type="component" value="Unassembled WGS sequence"/>
</dbReference>
<evidence type="ECO:0000256" key="2">
    <source>
        <dbReference type="ARBA" id="ARBA00010961"/>
    </source>
</evidence>
<keyword evidence="8" id="KW-1185">Reference proteome</keyword>
<evidence type="ECO:0000313" key="7">
    <source>
        <dbReference type="EMBL" id="TCS77355.1"/>
    </source>
</evidence>
<evidence type="ECO:0000256" key="3">
    <source>
        <dbReference type="ARBA" id="ARBA00022578"/>
    </source>
</evidence>